<gene>
    <name evidence="2" type="ORF">FGL98_03400</name>
</gene>
<dbReference type="SUPFAM" id="SSF56112">
    <property type="entry name" value="Protein kinase-like (PK-like)"/>
    <property type="match status" value="1"/>
</dbReference>
<dbReference type="Pfam" id="PF01636">
    <property type="entry name" value="APH"/>
    <property type="match status" value="1"/>
</dbReference>
<feature type="domain" description="Aminoglycoside phosphotransferase" evidence="1">
    <location>
        <begin position="147"/>
        <end position="201"/>
    </location>
</feature>
<comment type="caution">
    <text evidence="2">The sequence shown here is derived from an EMBL/GenBank/DDBJ whole genome shotgun (WGS) entry which is preliminary data.</text>
</comment>
<keyword evidence="2" id="KW-0808">Transferase</keyword>
<dbReference type="EMBL" id="VCQV01000003">
    <property type="protein sequence ID" value="TWP38270.1"/>
    <property type="molecule type" value="Genomic_DNA"/>
</dbReference>
<accession>A0A563E6W2</accession>
<dbReference type="GO" id="GO:0016740">
    <property type="term" value="F:transferase activity"/>
    <property type="evidence" value="ECO:0007669"/>
    <property type="project" value="UniProtKB-KW"/>
</dbReference>
<organism evidence="2 3">
    <name type="scientific">Leekyejoonella antrihumi</name>
    <dbReference type="NCBI Taxonomy" id="1660198"/>
    <lineage>
        <taxon>Bacteria</taxon>
        <taxon>Bacillati</taxon>
        <taxon>Actinomycetota</taxon>
        <taxon>Actinomycetes</taxon>
        <taxon>Micrococcales</taxon>
        <taxon>Dermacoccaceae</taxon>
        <taxon>Leekyejoonella</taxon>
    </lineage>
</organism>
<proteinExistence type="predicted"/>
<name>A0A563E6W2_9MICO</name>
<reference evidence="2 3" key="2">
    <citation type="submission" date="2019-08" db="EMBL/GenBank/DDBJ databases">
        <title>Jejuicoccus antrihumi gen. nov., sp. nov., a new member of the family Dermacoccaceae isolated from a cave.</title>
        <authorList>
            <person name="Schumann P."/>
            <person name="Kim I.S."/>
        </authorList>
    </citation>
    <scope>NUCLEOTIDE SEQUENCE [LARGE SCALE GENOMIC DNA]</scope>
    <source>
        <strain evidence="2 3">C5-26</strain>
    </source>
</reference>
<dbReference type="RefSeq" id="WP_146315247.1">
    <property type="nucleotide sequence ID" value="NZ_VCQV01000003.1"/>
</dbReference>
<dbReference type="InterPro" id="IPR002575">
    <property type="entry name" value="Aminoglycoside_PTrfase"/>
</dbReference>
<dbReference type="Proteomes" id="UP000320244">
    <property type="component" value="Unassembled WGS sequence"/>
</dbReference>
<dbReference type="OrthoDB" id="236897at2"/>
<sequence>MSDEAGVERWAPAATGAQRWAGGSSACETPDMAEEEELSGGNTTVVVRVGDTVRRSVGHWTPAVHNLLDHLESVGFAGSPRVLGIDESDREILAFVPGEVGTLSVTDPLPAWFRTPEACWAIGRWIRDFQSAQVGLRLDPATPWRRAAGAALGPGQVLVHHDVSSYNTVRRTGGSLVVLDWDFVRPGDPLEDVAWAAWRWAPLMVGSWWHAEYGIGSEEDVRQRQRRNLAALMDGYGLSVRQRPMLWEAIGEQMIRHASDLEDLAVADLAFADLIERGYARRARADAAWWLGPRWSCDHGPSPAPVSGPR</sequence>
<dbReference type="AlphaFoldDB" id="A0A563E6W2"/>
<dbReference type="InterPro" id="IPR011009">
    <property type="entry name" value="Kinase-like_dom_sf"/>
</dbReference>
<evidence type="ECO:0000313" key="3">
    <source>
        <dbReference type="Proteomes" id="UP000320244"/>
    </source>
</evidence>
<dbReference type="Gene3D" id="3.90.1200.10">
    <property type="match status" value="1"/>
</dbReference>
<keyword evidence="3" id="KW-1185">Reference proteome</keyword>
<evidence type="ECO:0000259" key="1">
    <source>
        <dbReference type="Pfam" id="PF01636"/>
    </source>
</evidence>
<evidence type="ECO:0000313" key="2">
    <source>
        <dbReference type="EMBL" id="TWP38270.1"/>
    </source>
</evidence>
<protein>
    <submittedName>
        <fullName evidence="2">Aminoglycoside phosphotransferase family protein</fullName>
    </submittedName>
</protein>
<reference evidence="2 3" key="1">
    <citation type="submission" date="2019-05" db="EMBL/GenBank/DDBJ databases">
        <authorList>
            <person name="Lee S.D."/>
        </authorList>
    </citation>
    <scope>NUCLEOTIDE SEQUENCE [LARGE SCALE GENOMIC DNA]</scope>
    <source>
        <strain evidence="2 3">C5-26</strain>
    </source>
</reference>